<feature type="transmembrane region" description="Helical" evidence="11">
    <location>
        <begin position="152"/>
        <end position="169"/>
    </location>
</feature>
<comment type="caution">
    <text evidence="14">The sequence shown here is derived from an EMBL/GenBank/DDBJ whole genome shotgun (WGS) entry which is preliminary data.</text>
</comment>
<evidence type="ECO:0000313" key="15">
    <source>
        <dbReference type="Proteomes" id="UP000198287"/>
    </source>
</evidence>
<evidence type="ECO:0000256" key="3">
    <source>
        <dbReference type="ARBA" id="ARBA00022475"/>
    </source>
</evidence>
<evidence type="ECO:0000256" key="10">
    <source>
        <dbReference type="ARBA" id="ARBA00023224"/>
    </source>
</evidence>
<dbReference type="EMBL" id="LNIX01000003">
    <property type="protein sequence ID" value="OXA56935.1"/>
    <property type="molecule type" value="Genomic_DNA"/>
</dbReference>
<dbReference type="PROSITE" id="PS50227">
    <property type="entry name" value="G_PROTEIN_RECEP_F2_3"/>
    <property type="match status" value="1"/>
</dbReference>
<evidence type="ECO:0000256" key="6">
    <source>
        <dbReference type="ARBA" id="ARBA00023040"/>
    </source>
</evidence>
<sequence length="425" mass="48288">MPKRNGTETAPDGEISFEESQQWQLNVLSQKEEECRLLQELDKIHGGPSRTDLNGELRCPRAWDSLYCWEAANAGEIVSAPCPEYVFMFNRSEEVSRYCTENGTWFVHPGTNKPWSNYSMCLGGKVVNSDGEAMQDSLIMEWLPIIKTISQVGYSLSMCTLIIAFLILISIKKLRCPRNTLHVNLFLSFMLRAFMALLKDSLFIDGIGLPQSIVDGTIFSAEKSNWECKLVTTLWQYFIVANYSWILMEGLYLHNLIFLAPFSDSSAITLYVLLGWGLPIPVIISWVVCRINFDDSLCWTTHHNNANLFLIVRIPIIVTIVGFCVAILYCLLNGEVRSEITKKWRGWRSESESKNVWVPLHHITSRFNHHRSTQEMGMSGTSMAGVLSNCTAAVKQPLTAADNTNPRRLDREFTEEHQIEITQGD</sequence>
<dbReference type="Gene3D" id="4.10.1240.10">
    <property type="entry name" value="GPCR, family 2, extracellular hormone receptor domain"/>
    <property type="match status" value="1"/>
</dbReference>
<evidence type="ECO:0000259" key="13">
    <source>
        <dbReference type="PROSITE" id="PS50261"/>
    </source>
</evidence>
<evidence type="ECO:0000256" key="2">
    <source>
        <dbReference type="ARBA" id="ARBA00005314"/>
    </source>
</evidence>
<dbReference type="AlphaFoldDB" id="A0A226EH28"/>
<evidence type="ECO:0000313" key="14">
    <source>
        <dbReference type="EMBL" id="OXA56935.1"/>
    </source>
</evidence>
<dbReference type="OrthoDB" id="16753at2759"/>
<feature type="transmembrane region" description="Helical" evidence="11">
    <location>
        <begin position="308"/>
        <end position="332"/>
    </location>
</feature>
<dbReference type="PRINTS" id="PR00249">
    <property type="entry name" value="GPCRSECRETIN"/>
</dbReference>
<dbReference type="PROSITE" id="PS00649">
    <property type="entry name" value="G_PROTEIN_RECEP_F2_1"/>
    <property type="match status" value="1"/>
</dbReference>
<keyword evidence="7 11" id="KW-0472">Membrane</keyword>
<dbReference type="InterPro" id="IPR017981">
    <property type="entry name" value="GPCR_2-like_7TM"/>
</dbReference>
<dbReference type="OMA" id="ILCMHPD"/>
<evidence type="ECO:0000256" key="9">
    <source>
        <dbReference type="ARBA" id="ARBA00023180"/>
    </source>
</evidence>
<dbReference type="PROSITE" id="PS50261">
    <property type="entry name" value="G_PROTEIN_RECEP_F2_4"/>
    <property type="match status" value="1"/>
</dbReference>
<comment type="subcellular location">
    <subcellularLocation>
        <location evidence="1">Cell membrane</location>
        <topology evidence="1">Multi-pass membrane protein</topology>
    </subcellularLocation>
</comment>
<dbReference type="InterPro" id="IPR000832">
    <property type="entry name" value="GPCR_2_secretin-like"/>
</dbReference>
<dbReference type="Pfam" id="PF00002">
    <property type="entry name" value="7tm_2"/>
    <property type="match status" value="1"/>
</dbReference>
<organism evidence="14 15">
    <name type="scientific">Folsomia candida</name>
    <name type="common">Springtail</name>
    <dbReference type="NCBI Taxonomy" id="158441"/>
    <lineage>
        <taxon>Eukaryota</taxon>
        <taxon>Metazoa</taxon>
        <taxon>Ecdysozoa</taxon>
        <taxon>Arthropoda</taxon>
        <taxon>Hexapoda</taxon>
        <taxon>Collembola</taxon>
        <taxon>Entomobryomorpha</taxon>
        <taxon>Isotomoidea</taxon>
        <taxon>Isotomidae</taxon>
        <taxon>Proisotominae</taxon>
        <taxon>Folsomia</taxon>
    </lineage>
</organism>
<evidence type="ECO:0000256" key="4">
    <source>
        <dbReference type="ARBA" id="ARBA00022692"/>
    </source>
</evidence>
<keyword evidence="10" id="KW-0807">Transducer</keyword>
<evidence type="ECO:0000256" key="8">
    <source>
        <dbReference type="ARBA" id="ARBA00023170"/>
    </source>
</evidence>
<keyword evidence="5 11" id="KW-1133">Transmembrane helix</keyword>
<dbReference type="InterPro" id="IPR017983">
    <property type="entry name" value="GPCR_2_secretin-like_CS"/>
</dbReference>
<keyword evidence="8 14" id="KW-0675">Receptor</keyword>
<feature type="domain" description="G-protein coupled receptors family 2 profile 2" evidence="13">
    <location>
        <begin position="146"/>
        <end position="321"/>
    </location>
</feature>
<feature type="transmembrane region" description="Helical" evidence="11">
    <location>
        <begin position="268"/>
        <end position="288"/>
    </location>
</feature>
<dbReference type="GO" id="GO:0007166">
    <property type="term" value="P:cell surface receptor signaling pathway"/>
    <property type="evidence" value="ECO:0007669"/>
    <property type="project" value="InterPro"/>
</dbReference>
<dbReference type="GO" id="GO:0005886">
    <property type="term" value="C:plasma membrane"/>
    <property type="evidence" value="ECO:0007669"/>
    <property type="project" value="UniProtKB-SubCell"/>
</dbReference>
<name>A0A226EH28_FOLCA</name>
<evidence type="ECO:0000256" key="1">
    <source>
        <dbReference type="ARBA" id="ARBA00004651"/>
    </source>
</evidence>
<reference evidence="14 15" key="1">
    <citation type="submission" date="2015-12" db="EMBL/GenBank/DDBJ databases">
        <title>The genome of Folsomia candida.</title>
        <authorList>
            <person name="Faddeeva A."/>
            <person name="Derks M.F."/>
            <person name="Anvar Y."/>
            <person name="Smit S."/>
            <person name="Van Straalen N."/>
            <person name="Roelofs D."/>
        </authorList>
    </citation>
    <scope>NUCLEOTIDE SEQUENCE [LARGE SCALE GENOMIC DNA]</scope>
    <source>
        <strain evidence="14 15">VU population</strain>
        <tissue evidence="14">Whole body</tissue>
    </source>
</reference>
<evidence type="ECO:0000256" key="5">
    <source>
        <dbReference type="ARBA" id="ARBA00022989"/>
    </source>
</evidence>
<keyword evidence="3" id="KW-1003">Cell membrane</keyword>
<comment type="similarity">
    <text evidence="2">Belongs to the G-protein coupled receptor 2 family.</text>
</comment>
<dbReference type="InterPro" id="IPR050332">
    <property type="entry name" value="GPCR_2"/>
</dbReference>
<feature type="domain" description="G-protein coupled receptors family 2 profile 1" evidence="12">
    <location>
        <begin position="34"/>
        <end position="121"/>
    </location>
</feature>
<evidence type="ECO:0000256" key="7">
    <source>
        <dbReference type="ARBA" id="ARBA00023136"/>
    </source>
</evidence>
<keyword evidence="4 11" id="KW-0812">Transmembrane</keyword>
<gene>
    <name evidence="14" type="ORF">Fcan01_07846</name>
</gene>
<dbReference type="Gene3D" id="1.20.1070.10">
    <property type="entry name" value="Rhodopsin 7-helix transmembrane proteins"/>
    <property type="match status" value="2"/>
</dbReference>
<dbReference type="InterPro" id="IPR001879">
    <property type="entry name" value="GPCR_2_extracellular_dom"/>
</dbReference>
<evidence type="ECO:0000259" key="12">
    <source>
        <dbReference type="PROSITE" id="PS50227"/>
    </source>
</evidence>
<dbReference type="Proteomes" id="UP000198287">
    <property type="component" value="Unassembled WGS sequence"/>
</dbReference>
<dbReference type="PANTHER" id="PTHR45620">
    <property type="entry name" value="PDF RECEPTOR-LIKE PROTEIN-RELATED"/>
    <property type="match status" value="1"/>
</dbReference>
<evidence type="ECO:0000256" key="11">
    <source>
        <dbReference type="SAM" id="Phobius"/>
    </source>
</evidence>
<dbReference type="PANTHER" id="PTHR45620:SF1">
    <property type="entry name" value="G-PROTEIN COUPLED RECEPTORS FAMILY 2 PROFILE 2 DOMAIN-CONTAINING PROTEIN"/>
    <property type="match status" value="1"/>
</dbReference>
<dbReference type="InterPro" id="IPR036445">
    <property type="entry name" value="GPCR_2_extracell_dom_sf"/>
</dbReference>
<feature type="transmembrane region" description="Helical" evidence="11">
    <location>
        <begin position="234"/>
        <end position="256"/>
    </location>
</feature>
<keyword evidence="9" id="KW-0325">Glycoprotein</keyword>
<dbReference type="GO" id="GO:0007188">
    <property type="term" value="P:adenylate cyclase-modulating G protein-coupled receptor signaling pathway"/>
    <property type="evidence" value="ECO:0007669"/>
    <property type="project" value="TreeGrafter"/>
</dbReference>
<keyword evidence="15" id="KW-1185">Reference proteome</keyword>
<accession>A0A226EH28</accession>
<dbReference type="GO" id="GO:0008528">
    <property type="term" value="F:G protein-coupled peptide receptor activity"/>
    <property type="evidence" value="ECO:0007669"/>
    <property type="project" value="TreeGrafter"/>
</dbReference>
<dbReference type="Pfam" id="PF02793">
    <property type="entry name" value="HRM"/>
    <property type="match status" value="1"/>
</dbReference>
<proteinExistence type="inferred from homology"/>
<dbReference type="SMART" id="SM00008">
    <property type="entry name" value="HormR"/>
    <property type="match status" value="1"/>
</dbReference>
<protein>
    <submittedName>
        <fullName evidence="14">Parathyroid hormone/parathyroid hormone-related peptide receptor</fullName>
    </submittedName>
</protein>
<dbReference type="STRING" id="158441.A0A226EH28"/>
<keyword evidence="6" id="KW-0297">G-protein coupled receptor</keyword>
<dbReference type="SUPFAM" id="SSF111418">
    <property type="entry name" value="Hormone receptor domain"/>
    <property type="match status" value="1"/>
</dbReference>